<organism evidence="1 2">
    <name type="scientific">Echinops telfairi</name>
    <name type="common">Lesser hedgehog tenrec</name>
    <dbReference type="NCBI Taxonomy" id="9371"/>
    <lineage>
        <taxon>Eukaryota</taxon>
        <taxon>Metazoa</taxon>
        <taxon>Chordata</taxon>
        <taxon>Craniata</taxon>
        <taxon>Vertebrata</taxon>
        <taxon>Euteleostomi</taxon>
        <taxon>Mammalia</taxon>
        <taxon>Eutheria</taxon>
        <taxon>Afrotheria</taxon>
        <taxon>Tenrecidae</taxon>
        <taxon>Tenrecinae</taxon>
        <taxon>Echinops</taxon>
    </lineage>
</organism>
<protein>
    <submittedName>
        <fullName evidence="2">Mast cell-expressed membrane protein 1</fullName>
    </submittedName>
</protein>
<sequence length="201" mass="22482">MNREVKMQAAAFKDKKRGGPAKDQDADDPNYENITLTFRNQDPHKGGLSPPKSQVSGQAKPPSVPVQPPSWLYRAIMSLYILLALTFIFFIILSAMVLVKNSEMSQELLALKRELWNVSSLMQENLEERNRSKASLKNSLAELTKSINTVRNEVQRGIKLTEALQRDVTNIKSTILVRLENKLTQLETKISPPPAAAPASK</sequence>
<proteinExistence type="predicted"/>
<reference evidence="2" key="1">
    <citation type="submission" date="2025-08" db="UniProtKB">
        <authorList>
            <consortium name="RefSeq"/>
        </authorList>
    </citation>
    <scope>IDENTIFICATION</scope>
</reference>
<gene>
    <name evidence="2" type="primary">MCEMP1</name>
</gene>
<accession>A0AC55D3M2</accession>
<dbReference type="RefSeq" id="XP_045146344.1">
    <property type="nucleotide sequence ID" value="XM_045290409.1"/>
</dbReference>
<dbReference type="Proteomes" id="UP000694863">
    <property type="component" value="Unplaced"/>
</dbReference>
<evidence type="ECO:0000313" key="2">
    <source>
        <dbReference type="RefSeq" id="XP_045146344.1"/>
    </source>
</evidence>
<name>A0AC55D3M2_ECHTE</name>
<keyword evidence="1" id="KW-1185">Reference proteome</keyword>
<evidence type="ECO:0000313" key="1">
    <source>
        <dbReference type="Proteomes" id="UP000694863"/>
    </source>
</evidence>